<evidence type="ECO:0000256" key="2">
    <source>
        <dbReference type="ARBA" id="ARBA00022723"/>
    </source>
</evidence>
<dbReference type="InParanoid" id="A0A6P4AEW3"/>
<feature type="domain" description="Terpene synthase metal-binding" evidence="5">
    <location>
        <begin position="299"/>
        <end position="535"/>
    </location>
</feature>
<dbReference type="InterPro" id="IPR050148">
    <property type="entry name" value="Terpene_synthase-like"/>
</dbReference>
<dbReference type="PANTHER" id="PTHR31225:SF9">
    <property type="entry name" value="TERPENE SYNTHASE 10"/>
    <property type="match status" value="1"/>
</dbReference>
<dbReference type="CDD" id="cd00684">
    <property type="entry name" value="Terpene_cyclase_plant_C1"/>
    <property type="match status" value="1"/>
</dbReference>
<comment type="cofactor">
    <cofactor evidence="1">
        <name>Mg(2+)</name>
        <dbReference type="ChEBI" id="CHEBI:18420"/>
    </cofactor>
</comment>
<dbReference type="InterPro" id="IPR008949">
    <property type="entry name" value="Isoprenoid_synthase_dom_sf"/>
</dbReference>
<gene>
    <name evidence="7" type="primary">LOC107429269</name>
</gene>
<dbReference type="SUPFAM" id="SSF48576">
    <property type="entry name" value="Terpenoid synthases"/>
    <property type="match status" value="1"/>
</dbReference>
<dbReference type="InterPro" id="IPR036965">
    <property type="entry name" value="Terpene_synth_N_sf"/>
</dbReference>
<dbReference type="KEGG" id="zju:107429269"/>
<proteinExistence type="predicted"/>
<sequence length="593" mass="69195">MAIHSLSASLPTLTSDYRLQPFSAPISVSTLKGRNSQCRVKCISFVKKSEENVARRYANYQSTIWHFEYIQSLQSNYLGERYARQVDTLKDKVRVMLDQETDKLSQLELIDILQRLGLSYHFEEEIQSILKGLHGNNISQTWKSRDLYATALEFRLLRQHGYFVPQETFNVFKDETGNFKKDTSEDTLGMLLLYEASYYLTKSENILEEARDFTIKNLKKYVEENKDENEVSILVRHALELPLHWRVPRLESRWFINIYERSKDMNPILLELAKLDFNVVQSTHQQDLKHVSRWWSRSRLGEKLSFARDRLMESFLWTAGMAYEPQFGYFRRMTTKSFSLVTVIDDVYDIYGTLEELELFTDAVESWDMDAMDQLPYYMKICFLALHNSVNEMAFDVLKDQGLHIIKYLKKAWADLCKCYLQEAKWYHSGYTPRFEEYMENAWISIGGPIVLVNAYLFVSNPITQEALQFLEDHPNILRWPSMIVRLADDLGTSSDELERGDVPKSIQCYVYETGTSEDDAGKYIKFSMDETWKKMNEDYGNANCPLSGTFFRMAMNLARTAQCMYQHGDGHGVPDGETKDRVLSLLINPIPI</sequence>
<evidence type="ECO:0000256" key="1">
    <source>
        <dbReference type="ARBA" id="ARBA00001946"/>
    </source>
</evidence>
<dbReference type="GO" id="GO:0016102">
    <property type="term" value="P:diterpenoid biosynthetic process"/>
    <property type="evidence" value="ECO:0007669"/>
    <property type="project" value="InterPro"/>
</dbReference>
<evidence type="ECO:0000259" key="5">
    <source>
        <dbReference type="Pfam" id="PF03936"/>
    </source>
</evidence>
<organism evidence="6 7">
    <name type="scientific">Ziziphus jujuba</name>
    <name type="common">Chinese jujube</name>
    <name type="synonym">Ziziphus sativa</name>
    <dbReference type="NCBI Taxonomy" id="326968"/>
    <lineage>
        <taxon>Eukaryota</taxon>
        <taxon>Viridiplantae</taxon>
        <taxon>Streptophyta</taxon>
        <taxon>Embryophyta</taxon>
        <taxon>Tracheophyta</taxon>
        <taxon>Spermatophyta</taxon>
        <taxon>Magnoliopsida</taxon>
        <taxon>eudicotyledons</taxon>
        <taxon>Gunneridae</taxon>
        <taxon>Pentapetalae</taxon>
        <taxon>rosids</taxon>
        <taxon>fabids</taxon>
        <taxon>Rosales</taxon>
        <taxon>Rhamnaceae</taxon>
        <taxon>Paliureae</taxon>
        <taxon>Ziziphus</taxon>
    </lineage>
</organism>
<dbReference type="SUPFAM" id="SSF48239">
    <property type="entry name" value="Terpenoid cyclases/Protein prenyltransferases"/>
    <property type="match status" value="1"/>
</dbReference>
<dbReference type="FunCoup" id="A0A6P4AEW3">
    <property type="interactions" value="236"/>
</dbReference>
<dbReference type="InterPro" id="IPR005630">
    <property type="entry name" value="Terpene_synthase_metal-bd"/>
</dbReference>
<dbReference type="AlphaFoldDB" id="A0A6P4AEW3"/>
<dbReference type="RefSeq" id="XP_015895408.4">
    <property type="nucleotide sequence ID" value="XM_016039922.4"/>
</dbReference>
<dbReference type="InterPro" id="IPR001906">
    <property type="entry name" value="Terpene_synth_N"/>
</dbReference>
<dbReference type="InterPro" id="IPR044814">
    <property type="entry name" value="Terpene_cyclase_plant_C1"/>
</dbReference>
<keyword evidence="3" id="KW-0460">Magnesium</keyword>
<name>A0A6P4AEW3_ZIZJJ</name>
<feature type="domain" description="Terpene synthase N-terminal" evidence="4">
    <location>
        <begin position="65"/>
        <end position="239"/>
    </location>
</feature>
<evidence type="ECO:0000313" key="6">
    <source>
        <dbReference type="Proteomes" id="UP001652623"/>
    </source>
</evidence>
<dbReference type="Pfam" id="PF01397">
    <property type="entry name" value="Terpene_synth"/>
    <property type="match status" value="1"/>
</dbReference>
<dbReference type="Gene3D" id="1.10.600.10">
    <property type="entry name" value="Farnesyl Diphosphate Synthase"/>
    <property type="match status" value="1"/>
</dbReference>
<keyword evidence="2" id="KW-0479">Metal-binding</keyword>
<accession>A0A6P4AEW3</accession>
<evidence type="ECO:0000259" key="4">
    <source>
        <dbReference type="Pfam" id="PF01397"/>
    </source>
</evidence>
<evidence type="ECO:0000256" key="3">
    <source>
        <dbReference type="ARBA" id="ARBA00022842"/>
    </source>
</evidence>
<dbReference type="PANTHER" id="PTHR31225">
    <property type="entry name" value="OS04G0344100 PROTEIN-RELATED"/>
    <property type="match status" value="1"/>
</dbReference>
<dbReference type="InterPro" id="IPR034741">
    <property type="entry name" value="Terpene_cyclase-like_1_C"/>
</dbReference>
<dbReference type="Proteomes" id="UP001652623">
    <property type="component" value="Chromosome 12"/>
</dbReference>
<dbReference type="SFLD" id="SFLDS00005">
    <property type="entry name" value="Isoprenoid_Synthase_Type_I"/>
    <property type="match status" value="1"/>
</dbReference>
<evidence type="ECO:0000313" key="7">
    <source>
        <dbReference type="RefSeq" id="XP_015895408.4"/>
    </source>
</evidence>
<reference evidence="7" key="1">
    <citation type="submission" date="2025-08" db="UniProtKB">
        <authorList>
            <consortium name="RefSeq"/>
        </authorList>
    </citation>
    <scope>IDENTIFICATION</scope>
    <source>
        <tissue evidence="7">Seedling</tissue>
    </source>
</reference>
<dbReference type="Gene3D" id="1.50.10.130">
    <property type="entry name" value="Terpene synthase, N-terminal domain"/>
    <property type="match status" value="1"/>
</dbReference>
<dbReference type="SFLD" id="SFLDG01019">
    <property type="entry name" value="Terpene_Cyclase_Like_1_C_Termi"/>
    <property type="match status" value="1"/>
</dbReference>
<dbReference type="GO" id="GO:0010333">
    <property type="term" value="F:terpene synthase activity"/>
    <property type="evidence" value="ECO:0007669"/>
    <property type="project" value="InterPro"/>
</dbReference>
<keyword evidence="6" id="KW-1185">Reference proteome</keyword>
<dbReference type="InterPro" id="IPR008930">
    <property type="entry name" value="Terpenoid_cyclase/PrenylTrfase"/>
</dbReference>
<dbReference type="GeneID" id="107429269"/>
<dbReference type="SFLD" id="SFLDG01604">
    <property type="entry name" value="Terpene_Cyclase_Like_1_C_Termi"/>
    <property type="match status" value="1"/>
</dbReference>
<protein>
    <submittedName>
        <fullName evidence="7">Terpene synthase 10</fullName>
    </submittedName>
</protein>
<dbReference type="Pfam" id="PF03936">
    <property type="entry name" value="Terpene_synth_C"/>
    <property type="match status" value="1"/>
</dbReference>
<dbReference type="GO" id="GO:0000287">
    <property type="term" value="F:magnesium ion binding"/>
    <property type="evidence" value="ECO:0007669"/>
    <property type="project" value="InterPro"/>
</dbReference>